<sequence length="172" mass="18099">MNSRKLKKVKKHRGRKIVVTLLSIIVVLALIAFGAIMLERHVIASKTESIISKIVPNTSSLDEAAGKIASASPSGIANKLNENADAIVSQSQGLIDSAKATSTNSGVTYTVQSSKLNAAAVNTLLTTNGDQAQTIADKVLDAMSQSGVEHPKLKLQLTNASGETVKTLTYDK</sequence>
<dbReference type="OrthoDB" id="2242412at2"/>
<accession>A0A387BFU4</accession>
<dbReference type="AlphaFoldDB" id="A0A387BFU4"/>
<dbReference type="RefSeq" id="WP_120771384.1">
    <property type="nucleotide sequence ID" value="NZ_CP032627.1"/>
</dbReference>
<name>A0A387BFU4_9LACT</name>
<keyword evidence="2" id="KW-1185">Reference proteome</keyword>
<evidence type="ECO:0000313" key="2">
    <source>
        <dbReference type="Proteomes" id="UP000269374"/>
    </source>
</evidence>
<organism evidence="1 2">
    <name type="scientific">Lactococcus allomyrinae</name>
    <dbReference type="NCBI Taxonomy" id="2419773"/>
    <lineage>
        <taxon>Bacteria</taxon>
        <taxon>Bacillati</taxon>
        <taxon>Bacillota</taxon>
        <taxon>Bacilli</taxon>
        <taxon>Lactobacillales</taxon>
        <taxon>Streptococcaceae</taxon>
        <taxon>Lactococcus</taxon>
    </lineage>
</organism>
<protein>
    <submittedName>
        <fullName evidence="1">Uncharacterized protein</fullName>
    </submittedName>
</protein>
<proteinExistence type="predicted"/>
<dbReference type="KEGG" id="lact:D7I46_02165"/>
<evidence type="ECO:0000313" key="1">
    <source>
        <dbReference type="EMBL" id="AYF99995.1"/>
    </source>
</evidence>
<reference evidence="1 2" key="1">
    <citation type="submission" date="2018-09" db="EMBL/GenBank/DDBJ databases">
        <title>Genome sequencing of strain 1JSPR-7.</title>
        <authorList>
            <person name="Heo J."/>
            <person name="Kim S.-J."/>
            <person name="Kwon S.-W."/>
        </authorList>
    </citation>
    <scope>NUCLEOTIDE SEQUENCE [LARGE SCALE GENOMIC DNA]</scope>
    <source>
        <strain evidence="1 2">1JSPR-7</strain>
    </source>
</reference>
<dbReference type="EMBL" id="CP032627">
    <property type="protein sequence ID" value="AYF99995.1"/>
    <property type="molecule type" value="Genomic_DNA"/>
</dbReference>
<gene>
    <name evidence="1" type="ORF">D7I46_02165</name>
</gene>
<dbReference type="Proteomes" id="UP000269374">
    <property type="component" value="Chromosome"/>
</dbReference>